<reference evidence="2 3" key="1">
    <citation type="submission" date="2024-01" db="EMBL/GenBank/DDBJ databases">
        <title>Characterization of antibiotic resistant novel bacterial strains and their environmental applications.</title>
        <authorList>
            <person name="Manzoor S."/>
            <person name="Abbas S."/>
            <person name="Arshad M."/>
            <person name="Ahmed I."/>
        </authorList>
    </citation>
    <scope>NUCLEOTIDE SEQUENCE [LARGE SCALE GENOMIC DNA]</scope>
    <source>
        <strain evidence="2 3">NCCP-602</strain>
    </source>
</reference>
<dbReference type="Proteomes" id="UP001498238">
    <property type="component" value="Unassembled WGS sequence"/>
</dbReference>
<sequence>MKILLPPSEGKTPPVTGDPLDLTALSSPDLTAKRKQVLGALKKVSKRKDALTALGVGASLAEDVARNVTIDSQPCAPALLTYTGVLYEAMGAADLVAAAETDAGTAARLRDVHVFSAVFGQVGGLDPIPAYRLAMKTDLGQLGRLSTWWKPILAKSFAVDPAEVILDCRSSDYRAAWPGPNTQVVTLGAVKDTGTKRSVVSHWAKFYRGEFVGRLLRDDRGLPDTIDDLVSRAGEHYEVEFATGTASRPAALTIVLRD</sequence>
<dbReference type="EMBL" id="BAAAAF010000002">
    <property type="protein sequence ID" value="GAA0034728.1"/>
    <property type="molecule type" value="Genomic_DNA"/>
</dbReference>
<feature type="region of interest" description="Disordered" evidence="1">
    <location>
        <begin position="1"/>
        <end position="21"/>
    </location>
</feature>
<evidence type="ECO:0000313" key="2">
    <source>
        <dbReference type="EMBL" id="GAA0034728.1"/>
    </source>
</evidence>
<evidence type="ECO:0000256" key="1">
    <source>
        <dbReference type="SAM" id="MobiDB-lite"/>
    </source>
</evidence>
<name>A0ABP3C504_9MICO</name>
<protein>
    <submittedName>
        <fullName evidence="2">Peroxide stress protein YaaA</fullName>
    </submittedName>
</protein>
<accession>A0ABP3C504</accession>
<dbReference type="Pfam" id="PF03883">
    <property type="entry name" value="H2O2_YaaD"/>
    <property type="match status" value="1"/>
</dbReference>
<comment type="caution">
    <text evidence="2">The sequence shown here is derived from an EMBL/GenBank/DDBJ whole genome shotgun (WGS) entry which is preliminary data.</text>
</comment>
<proteinExistence type="predicted"/>
<dbReference type="PANTHER" id="PTHR30283">
    <property type="entry name" value="PEROXIDE STRESS RESPONSE PROTEIN YAAA"/>
    <property type="match status" value="1"/>
</dbReference>
<organism evidence="2 3">
    <name type="scientific">Brevibacterium metallidurans</name>
    <dbReference type="NCBI Taxonomy" id="1482676"/>
    <lineage>
        <taxon>Bacteria</taxon>
        <taxon>Bacillati</taxon>
        <taxon>Actinomycetota</taxon>
        <taxon>Actinomycetes</taxon>
        <taxon>Micrococcales</taxon>
        <taxon>Brevibacteriaceae</taxon>
        <taxon>Brevibacterium</taxon>
    </lineage>
</organism>
<dbReference type="InterPro" id="IPR005583">
    <property type="entry name" value="YaaA"/>
</dbReference>
<evidence type="ECO:0000313" key="3">
    <source>
        <dbReference type="Proteomes" id="UP001498238"/>
    </source>
</evidence>
<keyword evidence="3" id="KW-1185">Reference proteome</keyword>
<gene>
    <name evidence="2" type="primary">yaaA</name>
    <name evidence="2" type="ORF">NCCP602_06890</name>
</gene>
<dbReference type="PANTHER" id="PTHR30283:SF4">
    <property type="entry name" value="PEROXIDE STRESS RESISTANCE PROTEIN YAAA"/>
    <property type="match status" value="1"/>
</dbReference>
<dbReference type="RefSeq" id="WP_339391701.1">
    <property type="nucleotide sequence ID" value="NZ_BAAAAF010000002.1"/>
</dbReference>